<dbReference type="SUPFAM" id="SSF52172">
    <property type="entry name" value="CheY-like"/>
    <property type="match status" value="1"/>
</dbReference>
<dbReference type="PANTHER" id="PTHR32071:SF17">
    <property type="entry name" value="TRANSCRIPTIONAL REGULATOR (NTRC FAMILY)"/>
    <property type="match status" value="1"/>
</dbReference>
<keyword evidence="12" id="KW-1185">Reference proteome</keyword>
<keyword evidence="7" id="KW-0804">Transcription</keyword>
<dbReference type="InterPro" id="IPR058031">
    <property type="entry name" value="AAA_lid_NorR"/>
</dbReference>
<dbReference type="InterPro" id="IPR027417">
    <property type="entry name" value="P-loop_NTPase"/>
</dbReference>
<feature type="domain" description="Sigma-54 factor interaction" evidence="9">
    <location>
        <begin position="142"/>
        <end position="366"/>
    </location>
</feature>
<dbReference type="GO" id="GO:0006355">
    <property type="term" value="P:regulation of DNA-templated transcription"/>
    <property type="evidence" value="ECO:0007669"/>
    <property type="project" value="InterPro"/>
</dbReference>
<evidence type="ECO:0000256" key="6">
    <source>
        <dbReference type="ARBA" id="ARBA00023125"/>
    </source>
</evidence>
<dbReference type="InterPro" id="IPR003593">
    <property type="entry name" value="AAA+_ATPase"/>
</dbReference>
<protein>
    <submittedName>
        <fullName evidence="11">DNA-binding NtrC family response regulator</fullName>
    </submittedName>
</protein>
<dbReference type="Pfam" id="PF02954">
    <property type="entry name" value="HTH_8"/>
    <property type="match status" value="1"/>
</dbReference>
<dbReference type="SUPFAM" id="SSF46689">
    <property type="entry name" value="Homeodomain-like"/>
    <property type="match status" value="1"/>
</dbReference>
<dbReference type="AlphaFoldDB" id="A0A3N1Y6V1"/>
<dbReference type="SMART" id="SM00448">
    <property type="entry name" value="REC"/>
    <property type="match status" value="1"/>
</dbReference>
<keyword evidence="5" id="KW-0805">Transcription regulation</keyword>
<evidence type="ECO:0000256" key="2">
    <source>
        <dbReference type="ARBA" id="ARBA00022741"/>
    </source>
</evidence>
<evidence type="ECO:0000313" key="11">
    <source>
        <dbReference type="EMBL" id="ROR34248.1"/>
    </source>
</evidence>
<organism evidence="11 12">
    <name type="scientific">Inmirania thermothiophila</name>
    <dbReference type="NCBI Taxonomy" id="1750597"/>
    <lineage>
        <taxon>Bacteria</taxon>
        <taxon>Pseudomonadati</taxon>
        <taxon>Pseudomonadota</taxon>
        <taxon>Gammaproteobacteria</taxon>
        <taxon>Chromatiales</taxon>
        <taxon>Ectothiorhodospiraceae</taxon>
        <taxon>Inmirania</taxon>
    </lineage>
</organism>
<dbReference type="OrthoDB" id="9804019at2"/>
<dbReference type="PROSITE" id="PS50045">
    <property type="entry name" value="SIGMA54_INTERACT_4"/>
    <property type="match status" value="1"/>
</dbReference>
<sequence>MSKAHILVVDDEEDIRRLLREILEDEGYSVDEAQTAAEADAARRARRPDLVLLDIWMPDLDGVTLLRRWVDEGGLPFPVIMMSGHGTVETAVEATRLGAYDYLEKPLSMSKLLLTVERALEAERLQRENVGLRRRAAVVTEPVGRSLVMQRLREQIRRIAAHGSWVLFTGEPGSGKETWARYLHAHSPRRDGPFVEVGVAAIARENSAVELFGREEGGRIQYGRLEQANGGSLFLDEVADMDPETQARLASALEGGSFLRVGGAEPVTVDVRILAATHRDLAAEVRAGRFREDLFYQLHVVPVAVPPLREHPEDIPELLDFYVDHFVREEGLPFRRFSTAAQNRLRNHDWPGNIRELRNLVQRLLILGAGEEIGLEEVEAALGGEVQRPGAALPEGVTLEGPLREARERFERAYFVHQLRRAGGSVAELARRTGMERTHLYRKLRALGIDPRRGAGAED</sequence>
<evidence type="ECO:0000256" key="3">
    <source>
        <dbReference type="ARBA" id="ARBA00022840"/>
    </source>
</evidence>
<dbReference type="Proteomes" id="UP000276634">
    <property type="component" value="Unassembled WGS sequence"/>
</dbReference>
<dbReference type="InterPro" id="IPR025944">
    <property type="entry name" value="Sigma_54_int_dom_CS"/>
</dbReference>
<proteinExistence type="predicted"/>
<dbReference type="GO" id="GO:0000160">
    <property type="term" value="P:phosphorelay signal transduction system"/>
    <property type="evidence" value="ECO:0007669"/>
    <property type="project" value="UniProtKB-KW"/>
</dbReference>
<dbReference type="Pfam" id="PF25601">
    <property type="entry name" value="AAA_lid_14"/>
    <property type="match status" value="1"/>
</dbReference>
<evidence type="ECO:0000259" key="10">
    <source>
        <dbReference type="PROSITE" id="PS50110"/>
    </source>
</evidence>
<dbReference type="InterPro" id="IPR000641">
    <property type="entry name" value="CbxX/CfxQ"/>
</dbReference>
<dbReference type="InterPro" id="IPR002197">
    <property type="entry name" value="HTH_Fis"/>
</dbReference>
<dbReference type="Gene3D" id="3.40.50.300">
    <property type="entry name" value="P-loop containing nucleotide triphosphate hydrolases"/>
    <property type="match status" value="1"/>
</dbReference>
<evidence type="ECO:0000256" key="5">
    <source>
        <dbReference type="ARBA" id="ARBA00023015"/>
    </source>
</evidence>
<dbReference type="Gene3D" id="1.10.8.60">
    <property type="match status" value="1"/>
</dbReference>
<dbReference type="EMBL" id="RJVI01000001">
    <property type="protein sequence ID" value="ROR34248.1"/>
    <property type="molecule type" value="Genomic_DNA"/>
</dbReference>
<evidence type="ECO:0000256" key="1">
    <source>
        <dbReference type="ARBA" id="ARBA00022553"/>
    </source>
</evidence>
<dbReference type="CDD" id="cd17550">
    <property type="entry name" value="REC_NtrX-like"/>
    <property type="match status" value="1"/>
</dbReference>
<dbReference type="Pfam" id="PF00158">
    <property type="entry name" value="Sigma54_activat"/>
    <property type="match status" value="1"/>
</dbReference>
<dbReference type="FunFam" id="3.40.50.2300:FF:000018">
    <property type="entry name" value="DNA-binding transcriptional regulator NtrC"/>
    <property type="match status" value="1"/>
</dbReference>
<evidence type="ECO:0000256" key="4">
    <source>
        <dbReference type="ARBA" id="ARBA00023012"/>
    </source>
</evidence>
<keyword evidence="1 8" id="KW-0597">Phosphoprotein</keyword>
<keyword evidence="4" id="KW-0902">Two-component regulatory system</keyword>
<dbReference type="InterPro" id="IPR011006">
    <property type="entry name" value="CheY-like_superfamily"/>
</dbReference>
<dbReference type="InterPro" id="IPR002078">
    <property type="entry name" value="Sigma_54_int"/>
</dbReference>
<dbReference type="RefSeq" id="WP_123399265.1">
    <property type="nucleotide sequence ID" value="NZ_RJVI01000001.1"/>
</dbReference>
<dbReference type="Gene3D" id="3.40.50.2300">
    <property type="match status" value="1"/>
</dbReference>
<dbReference type="PROSITE" id="PS00676">
    <property type="entry name" value="SIGMA54_INTERACT_2"/>
    <property type="match status" value="1"/>
</dbReference>
<dbReference type="Pfam" id="PF00072">
    <property type="entry name" value="Response_reg"/>
    <property type="match status" value="1"/>
</dbReference>
<dbReference type="CDD" id="cd00009">
    <property type="entry name" value="AAA"/>
    <property type="match status" value="1"/>
</dbReference>
<name>A0A3N1Y6V1_9GAMM</name>
<dbReference type="InterPro" id="IPR009057">
    <property type="entry name" value="Homeodomain-like_sf"/>
</dbReference>
<dbReference type="GO" id="GO:0005524">
    <property type="term" value="F:ATP binding"/>
    <property type="evidence" value="ECO:0007669"/>
    <property type="project" value="UniProtKB-KW"/>
</dbReference>
<feature type="domain" description="Response regulatory" evidence="10">
    <location>
        <begin position="5"/>
        <end position="120"/>
    </location>
</feature>
<dbReference type="FunFam" id="3.40.50.300:FF:000006">
    <property type="entry name" value="DNA-binding transcriptional regulator NtrC"/>
    <property type="match status" value="1"/>
</dbReference>
<keyword evidence="6 11" id="KW-0238">DNA-binding</keyword>
<comment type="caution">
    <text evidence="11">The sequence shown here is derived from an EMBL/GenBank/DDBJ whole genome shotgun (WGS) entry which is preliminary data.</text>
</comment>
<feature type="modified residue" description="4-aspartylphosphate" evidence="8">
    <location>
        <position position="54"/>
    </location>
</feature>
<dbReference type="PANTHER" id="PTHR32071">
    <property type="entry name" value="TRANSCRIPTIONAL REGULATORY PROTEIN"/>
    <property type="match status" value="1"/>
</dbReference>
<dbReference type="PROSITE" id="PS00688">
    <property type="entry name" value="SIGMA54_INTERACT_3"/>
    <property type="match status" value="1"/>
</dbReference>
<dbReference type="SUPFAM" id="SSF52540">
    <property type="entry name" value="P-loop containing nucleoside triphosphate hydrolases"/>
    <property type="match status" value="1"/>
</dbReference>
<keyword evidence="3" id="KW-0067">ATP-binding</keyword>
<reference evidence="11 12" key="1">
    <citation type="submission" date="2018-11" db="EMBL/GenBank/DDBJ databases">
        <title>Genomic Encyclopedia of Type Strains, Phase IV (KMG-IV): sequencing the most valuable type-strain genomes for metagenomic binning, comparative biology and taxonomic classification.</title>
        <authorList>
            <person name="Goeker M."/>
        </authorList>
    </citation>
    <scope>NUCLEOTIDE SEQUENCE [LARGE SCALE GENOMIC DNA]</scope>
    <source>
        <strain evidence="11 12">DSM 100275</strain>
    </source>
</reference>
<dbReference type="InterPro" id="IPR025943">
    <property type="entry name" value="Sigma_54_int_dom_ATP-bd_2"/>
</dbReference>
<dbReference type="Gene3D" id="1.10.10.60">
    <property type="entry name" value="Homeodomain-like"/>
    <property type="match status" value="1"/>
</dbReference>
<dbReference type="GO" id="GO:0043565">
    <property type="term" value="F:sequence-specific DNA binding"/>
    <property type="evidence" value="ECO:0007669"/>
    <property type="project" value="InterPro"/>
</dbReference>
<dbReference type="SMART" id="SM00382">
    <property type="entry name" value="AAA"/>
    <property type="match status" value="1"/>
</dbReference>
<gene>
    <name evidence="11" type="ORF">EDC57_0144</name>
</gene>
<evidence type="ECO:0000256" key="7">
    <source>
        <dbReference type="ARBA" id="ARBA00023163"/>
    </source>
</evidence>
<evidence type="ECO:0000256" key="8">
    <source>
        <dbReference type="PROSITE-ProRule" id="PRU00169"/>
    </source>
</evidence>
<dbReference type="InterPro" id="IPR001789">
    <property type="entry name" value="Sig_transdc_resp-reg_receiver"/>
</dbReference>
<dbReference type="PROSITE" id="PS50110">
    <property type="entry name" value="RESPONSE_REGULATORY"/>
    <property type="match status" value="1"/>
</dbReference>
<accession>A0A3N1Y6V1</accession>
<keyword evidence="2" id="KW-0547">Nucleotide-binding</keyword>
<dbReference type="PRINTS" id="PR00819">
    <property type="entry name" value="CBXCFQXSUPER"/>
</dbReference>
<evidence type="ECO:0000259" key="9">
    <source>
        <dbReference type="PROSITE" id="PS50045"/>
    </source>
</evidence>
<evidence type="ECO:0000313" key="12">
    <source>
        <dbReference type="Proteomes" id="UP000276634"/>
    </source>
</evidence>